<evidence type="ECO:0000259" key="8">
    <source>
        <dbReference type="Pfam" id="PF00133"/>
    </source>
</evidence>
<dbReference type="GO" id="GO:0000049">
    <property type="term" value="F:tRNA binding"/>
    <property type="evidence" value="ECO:0007669"/>
    <property type="project" value="InterPro"/>
</dbReference>
<keyword evidence="2" id="KW-0547">Nucleotide-binding</keyword>
<dbReference type="GO" id="GO:0006428">
    <property type="term" value="P:isoleucyl-tRNA aminoacylation"/>
    <property type="evidence" value="ECO:0007669"/>
    <property type="project" value="TreeGrafter"/>
</dbReference>
<dbReference type="CDD" id="cd07067">
    <property type="entry name" value="HP_PGM_like"/>
    <property type="match status" value="1"/>
</dbReference>
<dbReference type="Pfam" id="PF00133">
    <property type="entry name" value="tRNA-synt_1"/>
    <property type="match status" value="2"/>
</dbReference>
<feature type="domain" description="Aminoacyl-tRNA synthetase class Ia" evidence="8">
    <location>
        <begin position="4"/>
        <end position="490"/>
    </location>
</feature>
<protein>
    <recommendedName>
        <fullName evidence="12">Isoleucine--tRNA ligase</fullName>
    </recommendedName>
</protein>
<comment type="caution">
    <text evidence="10">The sequence shown here is derived from an EMBL/GenBank/DDBJ whole genome shotgun (WGS) entry which is preliminary data.</text>
</comment>
<dbReference type="Gene3D" id="3.90.740.10">
    <property type="entry name" value="Valyl/Leucyl/Isoleucyl-tRNA synthetase, editing domain"/>
    <property type="match status" value="1"/>
</dbReference>
<feature type="non-terminal residue" evidence="10">
    <location>
        <position position="1"/>
    </location>
</feature>
<dbReference type="SUPFAM" id="SSF47323">
    <property type="entry name" value="Anticodon-binding domain of a subclass of class I aminoacyl-tRNA synthetases"/>
    <property type="match status" value="1"/>
</dbReference>
<evidence type="ECO:0000256" key="6">
    <source>
        <dbReference type="ARBA" id="ARBA00048359"/>
    </source>
</evidence>
<dbReference type="SUPFAM" id="SSF50677">
    <property type="entry name" value="ValRS/IleRS/LeuRS editing domain"/>
    <property type="match status" value="1"/>
</dbReference>
<dbReference type="SUPFAM" id="SSF53254">
    <property type="entry name" value="Phosphoglycerate mutase-like"/>
    <property type="match status" value="1"/>
</dbReference>
<dbReference type="Gene3D" id="1.10.730.10">
    <property type="entry name" value="Isoleucyl-tRNA Synthetase, Domain 1"/>
    <property type="match status" value="1"/>
</dbReference>
<evidence type="ECO:0000256" key="4">
    <source>
        <dbReference type="ARBA" id="ARBA00022917"/>
    </source>
</evidence>
<evidence type="ECO:0008006" key="12">
    <source>
        <dbReference type="Google" id="ProtNLM"/>
    </source>
</evidence>
<dbReference type="Gene3D" id="3.40.50.620">
    <property type="entry name" value="HUPs"/>
    <property type="match status" value="2"/>
</dbReference>
<accession>A0A1G2PW97</accession>
<feature type="binding site" evidence="7">
    <location>
        <begin position="486"/>
        <end position="493"/>
    </location>
    <ligand>
        <name>substrate</name>
    </ligand>
</feature>
<feature type="domain" description="Aminoacyl-tRNA synthetase class Ia" evidence="8">
    <location>
        <begin position="686"/>
        <end position="827"/>
    </location>
</feature>
<dbReference type="InterPro" id="IPR009080">
    <property type="entry name" value="tRNAsynth_Ia_anticodon-bd"/>
</dbReference>
<dbReference type="GO" id="GO:0005524">
    <property type="term" value="F:ATP binding"/>
    <property type="evidence" value="ECO:0007669"/>
    <property type="project" value="UniProtKB-KW"/>
</dbReference>
<comment type="catalytic activity">
    <reaction evidence="6">
        <text>tRNA(Ile) + L-isoleucine + ATP = L-isoleucyl-tRNA(Ile) + AMP + diphosphate</text>
        <dbReference type="Rhea" id="RHEA:11060"/>
        <dbReference type="Rhea" id="RHEA-COMP:9666"/>
        <dbReference type="Rhea" id="RHEA-COMP:9695"/>
        <dbReference type="ChEBI" id="CHEBI:30616"/>
        <dbReference type="ChEBI" id="CHEBI:33019"/>
        <dbReference type="ChEBI" id="CHEBI:58045"/>
        <dbReference type="ChEBI" id="CHEBI:78442"/>
        <dbReference type="ChEBI" id="CHEBI:78528"/>
        <dbReference type="ChEBI" id="CHEBI:456215"/>
        <dbReference type="EC" id="6.1.1.5"/>
    </reaction>
</comment>
<dbReference type="PANTHER" id="PTHR42780">
    <property type="entry name" value="SOLEUCYL-TRNA SYNTHETASE"/>
    <property type="match status" value="1"/>
</dbReference>
<feature type="binding site" evidence="7">
    <location>
        <position position="539"/>
    </location>
    <ligand>
        <name>substrate</name>
    </ligand>
</feature>
<dbReference type="InterPro" id="IPR009008">
    <property type="entry name" value="Val/Leu/Ile-tRNA-synth_edit"/>
</dbReference>
<gene>
    <name evidence="10" type="ORF">A3A97_03690</name>
</gene>
<dbReference type="Gene3D" id="2.170.220.10">
    <property type="match status" value="1"/>
</dbReference>
<dbReference type="InterPro" id="IPR013078">
    <property type="entry name" value="His_Pase_superF_clade-1"/>
</dbReference>
<evidence type="ECO:0000256" key="1">
    <source>
        <dbReference type="ARBA" id="ARBA00022598"/>
    </source>
</evidence>
<dbReference type="InterPro" id="IPR014729">
    <property type="entry name" value="Rossmann-like_a/b/a_fold"/>
</dbReference>
<keyword evidence="1" id="KW-0436">Ligase</keyword>
<dbReference type="EMBL" id="MHSW01000006">
    <property type="protein sequence ID" value="OHA52597.1"/>
    <property type="molecule type" value="Genomic_DNA"/>
</dbReference>
<organism evidence="10 11">
    <name type="scientific">Candidatus Terrybacteria bacterium RIFCSPLOWO2_01_FULL_40_23</name>
    <dbReference type="NCBI Taxonomy" id="1802366"/>
    <lineage>
        <taxon>Bacteria</taxon>
        <taxon>Candidatus Terryibacteriota</taxon>
    </lineage>
</organism>
<dbReference type="AlphaFoldDB" id="A0A1G2PW97"/>
<dbReference type="InterPro" id="IPR023586">
    <property type="entry name" value="Ile-tRNA-ligase_type2"/>
</dbReference>
<dbReference type="Pfam" id="PF19302">
    <property type="entry name" value="DUF5915"/>
    <property type="match status" value="1"/>
</dbReference>
<evidence type="ECO:0000256" key="2">
    <source>
        <dbReference type="ARBA" id="ARBA00022741"/>
    </source>
</evidence>
<keyword evidence="5" id="KW-0030">Aminoacyl-tRNA synthetase</keyword>
<dbReference type="SMART" id="SM00855">
    <property type="entry name" value="PGAM"/>
    <property type="match status" value="1"/>
</dbReference>
<dbReference type="InterPro" id="IPR029033">
    <property type="entry name" value="His_PPase_superfam"/>
</dbReference>
<dbReference type="PANTHER" id="PTHR42780:SF1">
    <property type="entry name" value="ISOLEUCINE--TRNA LIGASE, CYTOPLASMIC"/>
    <property type="match status" value="1"/>
</dbReference>
<dbReference type="GO" id="GO:0004822">
    <property type="term" value="F:isoleucine-tRNA ligase activity"/>
    <property type="evidence" value="ECO:0007669"/>
    <property type="project" value="UniProtKB-EC"/>
</dbReference>
<name>A0A1G2PW97_9BACT</name>
<dbReference type="InterPro" id="IPR033709">
    <property type="entry name" value="Anticodon_Ile_ABEc"/>
</dbReference>
<keyword evidence="4" id="KW-0648">Protein biosynthesis</keyword>
<dbReference type="Gene3D" id="3.40.50.1240">
    <property type="entry name" value="Phosphoglycerate mutase-like"/>
    <property type="match status" value="1"/>
</dbReference>
<keyword evidence="3" id="KW-0067">ATP-binding</keyword>
<dbReference type="SUPFAM" id="SSF52374">
    <property type="entry name" value="Nucleotidylyl transferase"/>
    <property type="match status" value="1"/>
</dbReference>
<reference evidence="10 11" key="1">
    <citation type="journal article" date="2016" name="Nat. Commun.">
        <title>Thousands of microbial genomes shed light on interconnected biogeochemical processes in an aquifer system.</title>
        <authorList>
            <person name="Anantharaman K."/>
            <person name="Brown C.T."/>
            <person name="Hug L.A."/>
            <person name="Sharon I."/>
            <person name="Castelle C.J."/>
            <person name="Probst A.J."/>
            <person name="Thomas B.C."/>
            <person name="Singh A."/>
            <person name="Wilkins M.J."/>
            <person name="Karaoz U."/>
            <person name="Brodie E.L."/>
            <person name="Williams K.H."/>
            <person name="Hubbard S.S."/>
            <person name="Banfield J.F."/>
        </authorList>
    </citation>
    <scope>NUCLEOTIDE SEQUENCE [LARGE SCALE GENOMIC DNA]</scope>
</reference>
<evidence type="ECO:0000259" key="9">
    <source>
        <dbReference type="Pfam" id="PF08264"/>
    </source>
</evidence>
<dbReference type="InterPro" id="IPR013155">
    <property type="entry name" value="M/V/L/I-tRNA-synth_anticd-bd"/>
</dbReference>
<evidence type="ECO:0000313" key="10">
    <source>
        <dbReference type="EMBL" id="OHA52597.1"/>
    </source>
</evidence>
<dbReference type="GO" id="GO:0002161">
    <property type="term" value="F:aminoacyl-tRNA deacylase activity"/>
    <property type="evidence" value="ECO:0007669"/>
    <property type="project" value="InterPro"/>
</dbReference>
<feature type="domain" description="Methionyl/Valyl/Leucyl/Isoleucyl-tRNA synthetase anticodon-binding" evidence="9">
    <location>
        <begin position="886"/>
        <end position="1030"/>
    </location>
</feature>
<evidence type="ECO:0000256" key="3">
    <source>
        <dbReference type="ARBA" id="ARBA00022840"/>
    </source>
</evidence>
<dbReference type="InterPro" id="IPR002300">
    <property type="entry name" value="aa-tRNA-synth_Ia"/>
</dbReference>
<evidence type="ECO:0000256" key="5">
    <source>
        <dbReference type="ARBA" id="ARBA00023146"/>
    </source>
</evidence>
<evidence type="ECO:0000256" key="7">
    <source>
        <dbReference type="PIRSR" id="PIRSR613078-2"/>
    </source>
</evidence>
<dbReference type="CDD" id="cd07961">
    <property type="entry name" value="Anticodon_Ia_Ile_ABEc"/>
    <property type="match status" value="1"/>
</dbReference>
<dbReference type="Pfam" id="PF08264">
    <property type="entry name" value="Anticodon_1"/>
    <property type="match status" value="1"/>
</dbReference>
<proteinExistence type="predicted"/>
<evidence type="ECO:0000313" key="11">
    <source>
        <dbReference type="Proteomes" id="UP000176951"/>
    </source>
</evidence>
<sequence length="1183" mass="136562">PGIHHVLVRSIKDAFLRYKTMRGFLVERKAGWDTHGLPVEIAVEKELGIRSKQDIENYGIAQFNEKAKESVWRHKDEWERLTARTAFWLDLKNPYITYHNSYIESVWWIMKEIWNKKLLQKDFKVVPFCTRCGTALASHEVAQGYESVKENSVYLKFRLKEGQKIGENFITDKNTYILSWTTTPWTLPGNVALAVGEDIDYYIADVEATEFSNLKKGETIIFSKNIKEGTLFDCPVIFGSDGRANVFNEEAGVKKWSKLIIRQIKGKELVGLEYEPLFDIPETQNDKSHKVYAANFVTTEDGTGVVHTAVMYGEDDYNLGNKIGLPKVHTVGEDGRFLPFVLNGLAGLAVKRKDDKTTEEVIIAYLKQHNFFFKEELYTHDYPFCWRCKTPLLYYARKSWFIRMSHLRKELKEANNTVNWIPEHIKQGRFGEWLKEVKDWAISRERYWGTPLPVWECEECKSVETMGSIKELLSRSRTKNKYIVVRHAEATANTEGWISSWPESKKNHLTERGIKQAQSAGKRIAKLKPDLIIASPLERTMQTARIIGEQAGIEPQAEKDLREFDLGAFNTRPIKEYHDFLDNDHTNRWNKRPLNGENWEDLRKRMYMLFQKLEQKYSDKTIVLVSHGDPILLFKGITMGIEDKDFLEPYIKTKASEIRLSYPAYAREEILPMSKAPLDESGRLDLHRPYVDALELECAHCDGKMKRVPEVMDVWLDSGTMPFSQWHYPFENKEKVDARGSKKPEFFPADFIVEAIDQTRGWFYTLMAISVLLDRGAPYKNVMVTGHVVDKNGKKMSKSLGNIVDPWEMIDKYGSDAVRWYFFTMNNPADTKRFSEQELKEVQQKFLGTLWNSFSFFELYAPPKTKIPDSVSSSIRQAQDKDNILDKWILSRLATVNEEVQKKMDVYEITAATRAISAFVTDDLSNWYIRRSRDRFQHPSSKEDLKLASELLGFVLKQTALLSASFIPFVAESIWLGLGEKSSVHLAELSKIDKKSQKPELEQAMEALRFKIQIALKLRAQSGQKVRQPLGKLVFDAKTADKDKLDKKLFLLLQEELNIEKVEIVAALPKDPAWVSDEQAGIAIDTTITPALYINGLMRELIRQVQVTRKDAGMKPKEYVLLRLSAQGRSGEDIMKRAEEIKKDVYAKKIETGEKRAGEDFIVEREFDLGESRVWMGLRKIKN</sequence>
<dbReference type="Proteomes" id="UP000176951">
    <property type="component" value="Unassembled WGS sequence"/>
</dbReference>